<dbReference type="EMBL" id="MKIP01000027">
    <property type="protein sequence ID" value="OLP62236.1"/>
    <property type="molecule type" value="Genomic_DNA"/>
</dbReference>
<dbReference type="Proteomes" id="UP000186364">
    <property type="component" value="Unassembled WGS sequence"/>
</dbReference>
<dbReference type="OrthoDB" id="9813147at2"/>
<dbReference type="Pfam" id="PF13335">
    <property type="entry name" value="Mg_chelatase_C"/>
    <property type="match status" value="1"/>
</dbReference>
<proteinExistence type="inferred from homology"/>
<sequence length="510" mass="52980">MVARVRTLAFQGIEGLPVDVQVMVAPGRVGMQIVGLPDKAVAESRERVQSALHASGLALPAKKITVNLAPADLPKEGSHFDLAIALGLMAALGAIPGDALEPYIVIGELNLDGTIADVSGALPAAIAANAMDKGLICPAGSGPEAAWAGEGIDILAPRSLIALANHFRGTQTMARPAPAVRKSAGPLPDLAEIRGQESAKRALEVAAAGGHNLLMVGPPGSGKSMLAARLPSILPPLTPAELLDVSMIHSVAGQLAEGKLTDRRPFRAPHHSATMAALVGGGLRAKPGEASLAHHGILFLDELPEFSPTVLDALRQPLETAECVIARANHRVTYPAAIQLIAAMNPCRCGMAGEPGHQCARGPRCAADYQARLSGPFLDRIDMRIDVPAVSAADLIRPAAAESSATVAARVAAARARQAERAAHFGFSPALSNARLSTTLVETIAEPDAPGLALLRDAAERMKFSARGYHRILKLARTLADLDGRATVGRLHLAEAISYRLPGERMTAAA</sequence>
<evidence type="ECO:0000256" key="1">
    <source>
        <dbReference type="ARBA" id="ARBA00006354"/>
    </source>
</evidence>
<dbReference type="Gene3D" id="3.40.50.300">
    <property type="entry name" value="P-loop containing nucleotide triphosphate hydrolases"/>
    <property type="match status" value="1"/>
</dbReference>
<gene>
    <name evidence="3" type="ORF">BJF93_18625</name>
</gene>
<dbReference type="GO" id="GO:0005524">
    <property type="term" value="F:ATP binding"/>
    <property type="evidence" value="ECO:0007669"/>
    <property type="project" value="InterPro"/>
</dbReference>
<dbReference type="Pfam" id="PF01078">
    <property type="entry name" value="Mg_chelatase"/>
    <property type="match status" value="1"/>
</dbReference>
<dbReference type="Pfam" id="PF13541">
    <property type="entry name" value="ChlI"/>
    <property type="match status" value="1"/>
</dbReference>
<dbReference type="InterPro" id="IPR003593">
    <property type="entry name" value="AAA+_ATPase"/>
</dbReference>
<dbReference type="PANTHER" id="PTHR32039">
    <property type="entry name" value="MAGNESIUM-CHELATASE SUBUNIT CHLI"/>
    <property type="match status" value="1"/>
</dbReference>
<keyword evidence="4" id="KW-1185">Reference proteome</keyword>
<dbReference type="NCBIfam" id="TIGR00368">
    <property type="entry name" value="YifB family Mg chelatase-like AAA ATPase"/>
    <property type="match status" value="1"/>
</dbReference>
<evidence type="ECO:0000313" key="4">
    <source>
        <dbReference type="Proteomes" id="UP000186364"/>
    </source>
</evidence>
<dbReference type="SUPFAM" id="SSF52540">
    <property type="entry name" value="P-loop containing nucleoside triphosphate hydrolases"/>
    <property type="match status" value="1"/>
</dbReference>
<dbReference type="PANTHER" id="PTHR32039:SF7">
    <property type="entry name" value="COMPETENCE PROTEIN COMM"/>
    <property type="match status" value="1"/>
</dbReference>
<accession>A0A1Q9B2K5</accession>
<dbReference type="InterPro" id="IPR045006">
    <property type="entry name" value="CHLI-like"/>
</dbReference>
<dbReference type="InterPro" id="IPR014721">
    <property type="entry name" value="Ribsml_uS5_D2-typ_fold_subgr"/>
</dbReference>
<dbReference type="CDD" id="cd00009">
    <property type="entry name" value="AAA"/>
    <property type="match status" value="1"/>
</dbReference>
<protein>
    <submittedName>
        <fullName evidence="3">AAA family ATPase</fullName>
    </submittedName>
</protein>
<dbReference type="InterPro" id="IPR020568">
    <property type="entry name" value="Ribosomal_Su5_D2-typ_SF"/>
</dbReference>
<feature type="domain" description="AAA+ ATPase" evidence="2">
    <location>
        <begin position="209"/>
        <end position="391"/>
    </location>
</feature>
<comment type="caution">
    <text evidence="3">The sequence shown here is derived from an EMBL/GenBank/DDBJ whole genome shotgun (WGS) entry which is preliminary data.</text>
</comment>
<dbReference type="RefSeq" id="WP_075625758.1">
    <property type="nucleotide sequence ID" value="NZ_FOAM01000015.1"/>
</dbReference>
<dbReference type="SUPFAM" id="SSF54211">
    <property type="entry name" value="Ribosomal protein S5 domain 2-like"/>
    <property type="match status" value="1"/>
</dbReference>
<dbReference type="InterPro" id="IPR000523">
    <property type="entry name" value="Mg_chelatse_chII-like_cat_dom"/>
</dbReference>
<dbReference type="InterPro" id="IPR027417">
    <property type="entry name" value="P-loop_NTPase"/>
</dbReference>
<dbReference type="SMART" id="SM00382">
    <property type="entry name" value="AAA"/>
    <property type="match status" value="1"/>
</dbReference>
<dbReference type="InterPro" id="IPR025158">
    <property type="entry name" value="Mg_chelat-rel_C"/>
</dbReference>
<dbReference type="Gene3D" id="3.30.230.10">
    <property type="match status" value="1"/>
</dbReference>
<comment type="similarity">
    <text evidence="1">Belongs to the Mg-chelatase subunits D/I family. ComM subfamily.</text>
</comment>
<organism evidence="3 4">
    <name type="scientific">Xaviernesmea oryzae</name>
    <dbReference type="NCBI Taxonomy" id="464029"/>
    <lineage>
        <taxon>Bacteria</taxon>
        <taxon>Pseudomonadati</taxon>
        <taxon>Pseudomonadota</taxon>
        <taxon>Alphaproteobacteria</taxon>
        <taxon>Hyphomicrobiales</taxon>
        <taxon>Rhizobiaceae</taxon>
        <taxon>Rhizobium/Agrobacterium group</taxon>
        <taxon>Xaviernesmea</taxon>
    </lineage>
</organism>
<dbReference type="AlphaFoldDB" id="A0A1Q9B2K5"/>
<evidence type="ECO:0000313" key="3">
    <source>
        <dbReference type="EMBL" id="OLP62236.1"/>
    </source>
</evidence>
<evidence type="ECO:0000259" key="2">
    <source>
        <dbReference type="SMART" id="SM00382"/>
    </source>
</evidence>
<reference evidence="3 4" key="1">
    <citation type="submission" date="2016-09" db="EMBL/GenBank/DDBJ databases">
        <title>Rhizobium sp. nov., a novel species isolated from the rice rhizosphere.</title>
        <authorList>
            <person name="Zhao J."/>
            <person name="Zhang X."/>
        </authorList>
    </citation>
    <scope>NUCLEOTIDE SEQUENCE [LARGE SCALE GENOMIC DNA]</scope>
    <source>
        <strain evidence="3 4">1.7048</strain>
    </source>
</reference>
<dbReference type="InterPro" id="IPR004482">
    <property type="entry name" value="Mg_chelat-rel"/>
</dbReference>
<name>A0A1Q9B2K5_9HYPH</name>